<accession>A0ABP8FV10</accession>
<dbReference type="EMBL" id="BAABFT010000001">
    <property type="protein sequence ID" value="GAA4311594.1"/>
    <property type="molecule type" value="Genomic_DNA"/>
</dbReference>
<evidence type="ECO:0000313" key="2">
    <source>
        <dbReference type="EMBL" id="GAA4311594.1"/>
    </source>
</evidence>
<sequence>MENTQATIEILNDLIQINNDRIAGYELALKELKEEDADIKYLFTNLVGESHQFKLELGTEVQVLGKDIDNTTSASGKIHRAWLGVKATFTGHNTKSVLEECEFGEDAIKLAYRSAIEDEALPAYIKDILYKQQEILQAAHDEVKALRDHVQ</sequence>
<comment type="caution">
    <text evidence="2">The sequence shown here is derived from an EMBL/GenBank/DDBJ whole genome shotgun (WGS) entry which is preliminary data.</text>
</comment>
<dbReference type="Pfam" id="PF09537">
    <property type="entry name" value="DUF2383"/>
    <property type="match status" value="1"/>
</dbReference>
<dbReference type="PIRSF" id="PIRSF029477">
    <property type="entry name" value="UCP029477"/>
    <property type="match status" value="1"/>
</dbReference>
<evidence type="ECO:0000313" key="3">
    <source>
        <dbReference type="Proteomes" id="UP001500582"/>
    </source>
</evidence>
<dbReference type="RefSeq" id="WP_345209569.1">
    <property type="nucleotide sequence ID" value="NZ_BAABFT010000001.1"/>
</dbReference>
<dbReference type="InterPro" id="IPR019052">
    <property type="entry name" value="DUF2383"/>
</dbReference>
<dbReference type="InterPro" id="IPR016920">
    <property type="entry name" value="UCP029477"/>
</dbReference>
<dbReference type="InterPro" id="IPR011971">
    <property type="entry name" value="CHP02284"/>
</dbReference>
<name>A0ABP8FV10_9SPHI</name>
<dbReference type="Gene3D" id="1.20.1260.10">
    <property type="match status" value="1"/>
</dbReference>
<protein>
    <submittedName>
        <fullName evidence="2">PA2169 family four-helix-bundle protein</fullName>
    </submittedName>
</protein>
<dbReference type="NCBIfam" id="TIGR02284">
    <property type="entry name" value="PA2169 family four-helix-bundle protein"/>
    <property type="match status" value="1"/>
</dbReference>
<gene>
    <name evidence="2" type="ORF">GCM10023149_06650</name>
</gene>
<dbReference type="Proteomes" id="UP001500582">
    <property type="component" value="Unassembled WGS sequence"/>
</dbReference>
<organism evidence="2 3">
    <name type="scientific">Mucilaginibacter gynuensis</name>
    <dbReference type="NCBI Taxonomy" id="1302236"/>
    <lineage>
        <taxon>Bacteria</taxon>
        <taxon>Pseudomonadati</taxon>
        <taxon>Bacteroidota</taxon>
        <taxon>Sphingobacteriia</taxon>
        <taxon>Sphingobacteriales</taxon>
        <taxon>Sphingobacteriaceae</taxon>
        <taxon>Mucilaginibacter</taxon>
    </lineage>
</organism>
<evidence type="ECO:0000259" key="1">
    <source>
        <dbReference type="Pfam" id="PF09537"/>
    </source>
</evidence>
<proteinExistence type="predicted"/>
<keyword evidence="3" id="KW-1185">Reference proteome</keyword>
<dbReference type="InterPro" id="IPR012347">
    <property type="entry name" value="Ferritin-like"/>
</dbReference>
<reference evidence="3" key="1">
    <citation type="journal article" date="2019" name="Int. J. Syst. Evol. Microbiol.">
        <title>The Global Catalogue of Microorganisms (GCM) 10K type strain sequencing project: providing services to taxonomists for standard genome sequencing and annotation.</title>
        <authorList>
            <consortium name="The Broad Institute Genomics Platform"/>
            <consortium name="The Broad Institute Genome Sequencing Center for Infectious Disease"/>
            <person name="Wu L."/>
            <person name="Ma J."/>
        </authorList>
    </citation>
    <scope>NUCLEOTIDE SEQUENCE [LARGE SCALE GENOMIC DNA]</scope>
    <source>
        <strain evidence="3">JCM 17705</strain>
    </source>
</reference>
<feature type="domain" description="DUF2383" evidence="1">
    <location>
        <begin position="7"/>
        <end position="117"/>
    </location>
</feature>